<reference evidence="1" key="1">
    <citation type="journal article" date="2023" name="Mol. Biol. Evol.">
        <title>Third-Generation Sequencing Reveals the Adaptive Role of the Epigenome in Three Deep-Sea Polychaetes.</title>
        <authorList>
            <person name="Perez M."/>
            <person name="Aroh O."/>
            <person name="Sun Y."/>
            <person name="Lan Y."/>
            <person name="Juniper S.K."/>
            <person name="Young C.R."/>
            <person name="Angers B."/>
            <person name="Qian P.Y."/>
        </authorList>
    </citation>
    <scope>NUCLEOTIDE SEQUENCE</scope>
    <source>
        <strain evidence="1">R07B-5</strain>
    </source>
</reference>
<keyword evidence="2" id="KW-1185">Reference proteome</keyword>
<gene>
    <name evidence="1" type="ORF">NP493_2329g00000</name>
</gene>
<comment type="caution">
    <text evidence="1">The sequence shown here is derived from an EMBL/GenBank/DDBJ whole genome shotgun (WGS) entry which is preliminary data.</text>
</comment>
<accession>A0AAD9JHK2</accession>
<name>A0AAD9JHK2_RIDPI</name>
<dbReference type="EMBL" id="JAODUO010002320">
    <property type="protein sequence ID" value="KAK2153318.1"/>
    <property type="molecule type" value="Genomic_DNA"/>
</dbReference>
<sequence length="71" mass="8349">MLIMLLHFFFNVMACLMILRRSRVGHPRVATRSVVVVWRRWSFLTNLAAQCCTFSRCLIWIMMCGFHIGEA</sequence>
<organism evidence="1 2">
    <name type="scientific">Ridgeia piscesae</name>
    <name type="common">Tubeworm</name>
    <dbReference type="NCBI Taxonomy" id="27915"/>
    <lineage>
        <taxon>Eukaryota</taxon>
        <taxon>Metazoa</taxon>
        <taxon>Spiralia</taxon>
        <taxon>Lophotrochozoa</taxon>
        <taxon>Annelida</taxon>
        <taxon>Polychaeta</taxon>
        <taxon>Sedentaria</taxon>
        <taxon>Canalipalpata</taxon>
        <taxon>Sabellida</taxon>
        <taxon>Siboglinidae</taxon>
        <taxon>Ridgeia</taxon>
    </lineage>
</organism>
<evidence type="ECO:0000313" key="2">
    <source>
        <dbReference type="Proteomes" id="UP001209878"/>
    </source>
</evidence>
<protein>
    <submittedName>
        <fullName evidence="1">Uncharacterized protein</fullName>
    </submittedName>
</protein>
<evidence type="ECO:0000313" key="1">
    <source>
        <dbReference type="EMBL" id="KAK2153318.1"/>
    </source>
</evidence>
<dbReference type="AlphaFoldDB" id="A0AAD9JHK2"/>
<dbReference type="Proteomes" id="UP001209878">
    <property type="component" value="Unassembled WGS sequence"/>
</dbReference>
<proteinExistence type="predicted"/>